<feature type="region of interest" description="Disordered" evidence="3">
    <location>
        <begin position="496"/>
        <end position="646"/>
    </location>
</feature>
<evidence type="ECO:0000313" key="4">
    <source>
        <dbReference type="EMBL" id="EEN52639.1"/>
    </source>
</evidence>
<feature type="region of interest" description="Disordered" evidence="3">
    <location>
        <begin position="364"/>
        <end position="465"/>
    </location>
</feature>
<feature type="region of interest" description="Disordered" evidence="3">
    <location>
        <begin position="1"/>
        <end position="56"/>
    </location>
</feature>
<feature type="compositionally biased region" description="Basic residues" evidence="3">
    <location>
        <begin position="364"/>
        <end position="374"/>
    </location>
</feature>
<gene>
    <name evidence="4" type="ORF">BRAFLDRAFT_122051</name>
</gene>
<dbReference type="Pfam" id="PF10309">
    <property type="entry name" value="NCBP3"/>
    <property type="match status" value="1"/>
</dbReference>
<evidence type="ECO:0000256" key="2">
    <source>
        <dbReference type="ARBA" id="ARBA00019876"/>
    </source>
</evidence>
<feature type="compositionally biased region" description="Acidic residues" evidence="3">
    <location>
        <begin position="224"/>
        <end position="242"/>
    </location>
</feature>
<dbReference type="InParanoid" id="C3Z426"/>
<dbReference type="FunCoup" id="C3Z426">
    <property type="interactions" value="622"/>
</dbReference>
<feature type="compositionally biased region" description="Basic and acidic residues" evidence="3">
    <location>
        <begin position="243"/>
        <end position="270"/>
    </location>
</feature>
<feature type="region of interest" description="Disordered" evidence="3">
    <location>
        <begin position="194"/>
        <end position="296"/>
    </location>
</feature>
<reference evidence="4" key="1">
    <citation type="journal article" date="2008" name="Nature">
        <title>The amphioxus genome and the evolution of the chordate karyotype.</title>
        <authorList>
            <consortium name="US DOE Joint Genome Institute (JGI-PGF)"/>
            <person name="Putnam N.H."/>
            <person name="Butts T."/>
            <person name="Ferrier D.E.K."/>
            <person name="Furlong R.F."/>
            <person name="Hellsten U."/>
            <person name="Kawashima T."/>
            <person name="Robinson-Rechavi M."/>
            <person name="Shoguchi E."/>
            <person name="Terry A."/>
            <person name="Yu J.-K."/>
            <person name="Benito-Gutierrez E.L."/>
            <person name="Dubchak I."/>
            <person name="Garcia-Fernandez J."/>
            <person name="Gibson-Brown J.J."/>
            <person name="Grigoriev I.V."/>
            <person name="Horton A.C."/>
            <person name="de Jong P.J."/>
            <person name="Jurka J."/>
            <person name="Kapitonov V.V."/>
            <person name="Kohara Y."/>
            <person name="Kuroki Y."/>
            <person name="Lindquist E."/>
            <person name="Lucas S."/>
            <person name="Osoegawa K."/>
            <person name="Pennacchio L.A."/>
            <person name="Salamov A.A."/>
            <person name="Satou Y."/>
            <person name="Sauka-Spengler T."/>
            <person name="Schmutz J."/>
            <person name="Shin-I T."/>
            <person name="Toyoda A."/>
            <person name="Bronner-Fraser M."/>
            <person name="Fujiyama A."/>
            <person name="Holland L.Z."/>
            <person name="Holland P.W.H."/>
            <person name="Satoh N."/>
            <person name="Rokhsar D.S."/>
        </authorList>
    </citation>
    <scope>NUCLEOTIDE SEQUENCE [LARGE SCALE GENOMIC DNA]</scope>
    <source>
        <strain evidence="4">S238N-H82</strain>
        <tissue evidence="4">Testes</tissue>
    </source>
</reference>
<proteinExistence type="inferred from homology"/>
<dbReference type="PANTHER" id="PTHR16291">
    <property type="entry name" value="NUCLEAR CAP-BINDING PROTEIN SUBUNIT 3"/>
    <property type="match status" value="1"/>
</dbReference>
<sequence>MASTGDSDLLNLKISIDADELSDMEEDVPLEEDTEKPEGPFGDGSEAPHVEIKRSLEGRVLPNLGERKYENKAGDFITGIDITDPEFLEKRQQRAKRFGVVPPAEEEAFAKRLELLREELKEASEAEWGIRPEALHVQGVDDLNTQQVFDYFKKFAPGSIEWINDTSCNVVWLDPNTAARAILYYTDSSKIHEATEEKDTATEDTKEEEVPKTEEKMEESNVATEEEDDDELNLMSDDELEEGEARGKDKEKETQTKSTEEDKTEETKDTSEEEPMEQTAGSPGGGSEVNIPAKFNLREAKPAIPCERAKRLFIRYATNDDKKEQGAQRKSKFYMKYGNPNFGGMKGIISESWRRRYKEKKRKAIVSQYRKQRSKYSDPDGGEGGEEEEEEEPEEPENDWETELELYRQEQERRLLKEALQTQEQQRPSRPPQKRQKVSNIQAYPGSESEHGSESGSDSDGIDLEYELQQLTKQESKRPARTMYADEVEQRIKQLRHSVKGGRGSKLAVHVPSSGGVKSRLGTKPDSESKPRLTYTISNVRERLGGKQAATQGGGSVLQRLGKQAGSRGESILHRLGQKRPASDSESEEEEEEEEDEDEYDRDDGRDSPELASDLRKRLGAKRTGGKFDFKNLPSLSIEVTRDDSD</sequence>
<dbReference type="InterPro" id="IPR019416">
    <property type="entry name" value="NCBP3"/>
</dbReference>
<feature type="compositionally biased region" description="Basic and acidic residues" evidence="3">
    <location>
        <begin position="603"/>
        <end position="617"/>
    </location>
</feature>
<dbReference type="AlphaFoldDB" id="C3Z426"/>
<feature type="compositionally biased region" description="Acidic residues" evidence="3">
    <location>
        <begin position="585"/>
        <end position="602"/>
    </location>
</feature>
<feature type="region of interest" description="Disordered" evidence="3">
    <location>
        <begin position="319"/>
        <end position="347"/>
    </location>
</feature>
<protein>
    <recommendedName>
        <fullName evidence="2">Nuclear cap-binding protein subunit 3</fullName>
    </recommendedName>
</protein>
<comment type="similarity">
    <text evidence="1">Belongs to the NCBP3 family.</text>
</comment>
<evidence type="ECO:0000256" key="3">
    <source>
        <dbReference type="SAM" id="MobiDB-lite"/>
    </source>
</evidence>
<dbReference type="InterPro" id="IPR012677">
    <property type="entry name" value="Nucleotide-bd_a/b_plait_sf"/>
</dbReference>
<dbReference type="GO" id="GO:0000340">
    <property type="term" value="F:RNA 7-methylguanosine cap binding"/>
    <property type="evidence" value="ECO:0007669"/>
    <property type="project" value="InterPro"/>
</dbReference>
<dbReference type="Gene3D" id="3.30.70.330">
    <property type="match status" value="1"/>
</dbReference>
<evidence type="ECO:0000256" key="1">
    <source>
        <dbReference type="ARBA" id="ARBA00006069"/>
    </source>
</evidence>
<feature type="compositionally biased region" description="Basic and acidic residues" evidence="3">
    <location>
        <begin position="46"/>
        <end position="56"/>
    </location>
</feature>
<dbReference type="GO" id="GO:0003729">
    <property type="term" value="F:mRNA binding"/>
    <property type="evidence" value="ECO:0007669"/>
    <property type="project" value="InterPro"/>
</dbReference>
<dbReference type="STRING" id="7739.C3Z426"/>
<organism>
    <name type="scientific">Branchiostoma floridae</name>
    <name type="common">Florida lancelet</name>
    <name type="synonym">Amphioxus</name>
    <dbReference type="NCBI Taxonomy" id="7739"/>
    <lineage>
        <taxon>Eukaryota</taxon>
        <taxon>Metazoa</taxon>
        <taxon>Chordata</taxon>
        <taxon>Cephalochordata</taxon>
        <taxon>Leptocardii</taxon>
        <taxon>Amphioxiformes</taxon>
        <taxon>Branchiostomatidae</taxon>
        <taxon>Branchiostoma</taxon>
    </lineage>
</organism>
<feature type="compositionally biased region" description="Acidic residues" evidence="3">
    <location>
        <begin position="17"/>
        <end position="35"/>
    </location>
</feature>
<dbReference type="PANTHER" id="PTHR16291:SF0">
    <property type="entry name" value="NUCLEAR CAP-BINDING PROTEIN SUBUNIT 3"/>
    <property type="match status" value="1"/>
</dbReference>
<dbReference type="eggNOG" id="ENOG502QRX4">
    <property type="taxonomic scope" value="Eukaryota"/>
</dbReference>
<feature type="compositionally biased region" description="Low complexity" evidence="3">
    <location>
        <begin position="418"/>
        <end position="428"/>
    </location>
</feature>
<name>C3Z426_BRAFL</name>
<accession>C3Z426</accession>
<dbReference type="EMBL" id="GG666578">
    <property type="protein sequence ID" value="EEN52639.1"/>
    <property type="molecule type" value="Genomic_DNA"/>
</dbReference>
<feature type="compositionally biased region" description="Basic and acidic residues" evidence="3">
    <location>
        <begin position="194"/>
        <end position="219"/>
    </location>
</feature>
<feature type="compositionally biased region" description="Acidic residues" evidence="3">
    <location>
        <begin position="380"/>
        <end position="404"/>
    </location>
</feature>
<feature type="compositionally biased region" description="Basic and acidic residues" evidence="3">
    <location>
        <begin position="405"/>
        <end position="417"/>
    </location>
</feature>